<dbReference type="AlphaFoldDB" id="A0A0L0T2Y9"/>
<comment type="cofactor">
    <cofactor evidence="1">
        <name>FAD</name>
        <dbReference type="ChEBI" id="CHEBI:57692"/>
    </cofactor>
</comment>
<protein>
    <recommendedName>
        <fullName evidence="5">FAD/NAD(P)-binding domain-containing protein</fullName>
    </recommendedName>
</protein>
<reference evidence="6 7" key="1">
    <citation type="submission" date="2009-11" db="EMBL/GenBank/DDBJ databases">
        <title>Annotation of Allomyces macrogynus ATCC 38327.</title>
        <authorList>
            <consortium name="The Broad Institute Genome Sequencing Platform"/>
            <person name="Russ C."/>
            <person name="Cuomo C."/>
            <person name="Burger G."/>
            <person name="Gray M.W."/>
            <person name="Holland P.W.H."/>
            <person name="King N."/>
            <person name="Lang F.B.F."/>
            <person name="Roger A.J."/>
            <person name="Ruiz-Trillo I."/>
            <person name="Young S.K."/>
            <person name="Zeng Q."/>
            <person name="Gargeya S."/>
            <person name="Fitzgerald M."/>
            <person name="Haas B."/>
            <person name="Abouelleil A."/>
            <person name="Alvarado L."/>
            <person name="Arachchi H.M."/>
            <person name="Berlin A."/>
            <person name="Chapman S.B."/>
            <person name="Gearin G."/>
            <person name="Goldberg J."/>
            <person name="Griggs A."/>
            <person name="Gujja S."/>
            <person name="Hansen M."/>
            <person name="Heiman D."/>
            <person name="Howarth C."/>
            <person name="Larimer J."/>
            <person name="Lui A."/>
            <person name="MacDonald P.J.P."/>
            <person name="McCowen C."/>
            <person name="Montmayeur A."/>
            <person name="Murphy C."/>
            <person name="Neiman D."/>
            <person name="Pearson M."/>
            <person name="Priest M."/>
            <person name="Roberts A."/>
            <person name="Saif S."/>
            <person name="Shea T."/>
            <person name="Sisk P."/>
            <person name="Stolte C."/>
            <person name="Sykes S."/>
            <person name="Wortman J."/>
            <person name="Nusbaum C."/>
            <person name="Birren B."/>
        </authorList>
    </citation>
    <scope>NUCLEOTIDE SEQUENCE [LARGE SCALE GENOMIC DNA]</scope>
    <source>
        <strain evidence="6 7">ATCC 38327</strain>
    </source>
</reference>
<dbReference type="Proteomes" id="UP000054350">
    <property type="component" value="Unassembled WGS sequence"/>
</dbReference>
<organism evidence="6 7">
    <name type="scientific">Allomyces macrogynus (strain ATCC 38327)</name>
    <name type="common">Allomyces javanicus var. macrogynus</name>
    <dbReference type="NCBI Taxonomy" id="578462"/>
    <lineage>
        <taxon>Eukaryota</taxon>
        <taxon>Fungi</taxon>
        <taxon>Fungi incertae sedis</taxon>
        <taxon>Blastocladiomycota</taxon>
        <taxon>Blastocladiomycetes</taxon>
        <taxon>Blastocladiales</taxon>
        <taxon>Blastocladiaceae</taxon>
        <taxon>Allomyces</taxon>
    </lineage>
</organism>
<name>A0A0L0T2Y9_ALLM3</name>
<keyword evidence="7" id="KW-1185">Reference proteome</keyword>
<dbReference type="STRING" id="578462.A0A0L0T2Y9"/>
<keyword evidence="3" id="KW-0274">FAD</keyword>
<dbReference type="InterPro" id="IPR050260">
    <property type="entry name" value="FAD-bd_OxRdtase"/>
</dbReference>
<evidence type="ECO:0000313" key="7">
    <source>
        <dbReference type="Proteomes" id="UP000054350"/>
    </source>
</evidence>
<dbReference type="Pfam" id="PF07992">
    <property type="entry name" value="Pyr_redox_2"/>
    <property type="match status" value="1"/>
</dbReference>
<dbReference type="GO" id="GO:0016491">
    <property type="term" value="F:oxidoreductase activity"/>
    <property type="evidence" value="ECO:0007669"/>
    <property type="project" value="InterPro"/>
</dbReference>
<gene>
    <name evidence="6" type="ORF">AMAG_13613</name>
</gene>
<dbReference type="InterPro" id="IPR036188">
    <property type="entry name" value="FAD/NAD-bd_sf"/>
</dbReference>
<dbReference type="PANTHER" id="PTHR43429:SF2">
    <property type="entry name" value="PYRIDINE NUCLEOTIDE-DISULFIDE OXIDOREDUCTASE DOMAIN-CONTAINING PROTEIN 1"/>
    <property type="match status" value="1"/>
</dbReference>
<dbReference type="eggNOG" id="KOG2755">
    <property type="taxonomic scope" value="Eukaryota"/>
</dbReference>
<feature type="region of interest" description="Disordered" evidence="4">
    <location>
        <begin position="1"/>
        <end position="64"/>
    </location>
</feature>
<accession>A0A0L0T2Y9</accession>
<dbReference type="InterPro" id="IPR023753">
    <property type="entry name" value="FAD/NAD-binding_dom"/>
</dbReference>
<feature type="region of interest" description="Disordered" evidence="4">
    <location>
        <begin position="109"/>
        <end position="135"/>
    </location>
</feature>
<dbReference type="PANTHER" id="PTHR43429">
    <property type="entry name" value="PYRIDINE NUCLEOTIDE-DISULFIDE OXIDOREDUCTASE DOMAIN-CONTAINING"/>
    <property type="match status" value="1"/>
</dbReference>
<dbReference type="Gene3D" id="3.50.50.60">
    <property type="entry name" value="FAD/NAD(P)-binding domain"/>
    <property type="match status" value="1"/>
</dbReference>
<dbReference type="VEuPathDB" id="FungiDB:AMAG_13613"/>
<sequence>MYTIHDNNDQAQSPPPCACDGVTDPPRRHSATPASRKRKNRISVASPPDASSRRATPATPAAPGASLGPVWRASLVLPPPPVHAGFSDRDLVIERECHVEKVWTADEFRRRTHKKKRRTENAPPSAIDRSDDEDVVVPAPPPAATGSVEFVPHMGRFGEGRLGLVPRDEIEENEDDAPVPFPASMVASSGASTPTASEIASAVPKNDWPLYVQLSNRHLYGVDLLISATGVVPNSELAAEIGLDVAAAPAARTTRITPTALDAARAATAALTPARGGIAVDKGMRTSDPNIYAAGDCAACVWADRAAHWFQMRLWSQARSMGLQAARSMVRDVAAAQLVAAETAEEPARGPAATDAVVAPPVPDALAPAPRRAPPAGDMHLPDGRVLPAPLDVHFDLFAHVSRFFGFKVVLLGRFNAQGLAPGTYDVMVRSSHAGEYVKVVKDRATKQLQGAMLIGETDLEELFENLILTRADVSFLDDAVLDPDVDLDAPVFDDEPLGGAEAFGHDDFDLALAYGPGSGVGSAVGGVMSASASPALVDVGGGGVGDDVALF</sequence>
<feature type="compositionally biased region" description="Low complexity" evidence="4">
    <location>
        <begin position="53"/>
        <end position="64"/>
    </location>
</feature>
<keyword evidence="2" id="KW-0285">Flavoprotein</keyword>
<evidence type="ECO:0000313" key="6">
    <source>
        <dbReference type="EMBL" id="KNE69223.1"/>
    </source>
</evidence>
<evidence type="ECO:0000256" key="3">
    <source>
        <dbReference type="ARBA" id="ARBA00022827"/>
    </source>
</evidence>
<proteinExistence type="predicted"/>
<evidence type="ECO:0000256" key="2">
    <source>
        <dbReference type="ARBA" id="ARBA00022630"/>
    </source>
</evidence>
<reference evidence="7" key="2">
    <citation type="submission" date="2009-11" db="EMBL/GenBank/DDBJ databases">
        <title>The Genome Sequence of Allomyces macrogynus strain ATCC 38327.</title>
        <authorList>
            <consortium name="The Broad Institute Genome Sequencing Platform"/>
            <person name="Russ C."/>
            <person name="Cuomo C."/>
            <person name="Shea T."/>
            <person name="Young S.K."/>
            <person name="Zeng Q."/>
            <person name="Koehrsen M."/>
            <person name="Haas B."/>
            <person name="Borodovsky M."/>
            <person name="Guigo R."/>
            <person name="Alvarado L."/>
            <person name="Berlin A."/>
            <person name="Borenstein D."/>
            <person name="Chen Z."/>
            <person name="Engels R."/>
            <person name="Freedman E."/>
            <person name="Gellesch M."/>
            <person name="Goldberg J."/>
            <person name="Griggs A."/>
            <person name="Gujja S."/>
            <person name="Heiman D."/>
            <person name="Hepburn T."/>
            <person name="Howarth C."/>
            <person name="Jen D."/>
            <person name="Larson L."/>
            <person name="Lewis B."/>
            <person name="Mehta T."/>
            <person name="Park D."/>
            <person name="Pearson M."/>
            <person name="Roberts A."/>
            <person name="Saif S."/>
            <person name="Shenoy N."/>
            <person name="Sisk P."/>
            <person name="Stolte C."/>
            <person name="Sykes S."/>
            <person name="Walk T."/>
            <person name="White J."/>
            <person name="Yandava C."/>
            <person name="Burger G."/>
            <person name="Gray M.W."/>
            <person name="Holland P.W.H."/>
            <person name="King N."/>
            <person name="Lang F.B.F."/>
            <person name="Roger A.J."/>
            <person name="Ruiz-Trillo I."/>
            <person name="Lander E."/>
            <person name="Nusbaum C."/>
        </authorList>
    </citation>
    <scope>NUCLEOTIDE SEQUENCE [LARGE SCALE GENOMIC DNA]</scope>
    <source>
        <strain evidence="7">ATCC 38327</strain>
    </source>
</reference>
<evidence type="ECO:0000256" key="1">
    <source>
        <dbReference type="ARBA" id="ARBA00001974"/>
    </source>
</evidence>
<evidence type="ECO:0000259" key="5">
    <source>
        <dbReference type="Pfam" id="PF07992"/>
    </source>
</evidence>
<evidence type="ECO:0000256" key="4">
    <source>
        <dbReference type="SAM" id="MobiDB-lite"/>
    </source>
</evidence>
<dbReference type="EMBL" id="GG745360">
    <property type="protein sequence ID" value="KNE69223.1"/>
    <property type="molecule type" value="Genomic_DNA"/>
</dbReference>
<feature type="domain" description="FAD/NAD(P)-binding" evidence="5">
    <location>
        <begin position="272"/>
        <end position="322"/>
    </location>
</feature>
<dbReference type="SUPFAM" id="SSF51905">
    <property type="entry name" value="FAD/NAD(P)-binding domain"/>
    <property type="match status" value="1"/>
</dbReference>
<dbReference type="OrthoDB" id="432169at2759"/>